<dbReference type="Pfam" id="PF03099">
    <property type="entry name" value="BPL_LplA_LipB"/>
    <property type="match status" value="1"/>
</dbReference>
<dbReference type="InterPro" id="IPR045864">
    <property type="entry name" value="aa-tRNA-synth_II/BPL/LPL"/>
</dbReference>
<sequence length="826" mass="93045">MLITLCYLYLWARWGARPTRVIRRTVRRLHRTRCSFTFCSSGGVGKPGPGALAITEDRVCLRMGNRVFFTDESQIVKWSDCCLPLACRPGEPYKLFAEASIDNFSKLGIAFMENRLQMDNGMVPQKIVSVHLQDSVLKELQQLTVSKITEVEEFKIKPEMIEPLIDRNDQKVQNEEYNQKKGSACQEEPTNASEKGAEFDEYHHLHLSSCHECLELESSTIESVRFASAEDIPDLPYDFSSSQEGSVDTTCQTVQNIPGKPPNILLFVGSDCQKVQQRFQQLHSILMDCLDTDCYIIYHLKEKNVLSDPWVHNCLLLIIATEEPISEAVYQKFMVYLSQGGKVLGLSSSFTFGGLQLKSKEELKKSIQTLVFSKADDSEMKLNVVTSGILFEEGTGELPSHPGKLKGYLENLDRDRMIVHLPFGTNGGEAILCQVHLEMSPNTLIETQDAFNLLKSSNFMRFEVLKEILTVLGLSCELKKIPPLTPLYLLTADEEVRISFMQWLTRNVGPEGVMKFRKLTLKFVSSYKPELEVTPSHMPVITATEDFAPEHFNLEIYQKNLHTKQLGKIILFAEVTSSTMNLLDGLMFEVPPDLGLVAIAAQQTQGKGRDGNVWLSPIGCSLSTLHLQIPLYSHLGQRIPFVQHLMSLAVVQAVRSIPEYEDINLRVKWPNDIYYSDQMKLGGVLVNSTLMGTTFHILIGCGINVNNSNPTICINDLIIEYNKKYNKNLSLLHVDYLVARTITVLESLIDAFQDKGPNAILPLYYKYWIHSGQQVHLGKDEGPLVWIVGIDDSGFLQVHQEGGDVMTVHPDGNSFDMLKNLIIPKN</sequence>
<dbReference type="Gene3D" id="3.30.930.10">
    <property type="entry name" value="Bira Bifunctional Protein, Domain 2"/>
    <property type="match status" value="1"/>
</dbReference>
<dbReference type="AlphaFoldDB" id="A0A7N4P7V5"/>
<dbReference type="InterPro" id="IPR004408">
    <property type="entry name" value="Biotin_CoA_COase_ligase"/>
</dbReference>
<organism evidence="5 6">
    <name type="scientific">Sarcophilus harrisii</name>
    <name type="common">Tasmanian devil</name>
    <name type="synonym">Sarcophilus laniarius</name>
    <dbReference type="NCBI Taxonomy" id="9305"/>
    <lineage>
        <taxon>Eukaryota</taxon>
        <taxon>Metazoa</taxon>
        <taxon>Chordata</taxon>
        <taxon>Craniata</taxon>
        <taxon>Vertebrata</taxon>
        <taxon>Euteleostomi</taxon>
        <taxon>Mammalia</taxon>
        <taxon>Metatheria</taxon>
        <taxon>Dasyuromorphia</taxon>
        <taxon>Dasyuridae</taxon>
        <taxon>Sarcophilus</taxon>
    </lineage>
</organism>
<reference evidence="5" key="2">
    <citation type="submission" date="2025-08" db="UniProtKB">
        <authorList>
            <consortium name="Ensembl"/>
        </authorList>
    </citation>
    <scope>IDENTIFICATION</scope>
</reference>
<dbReference type="PANTHER" id="PTHR12835">
    <property type="entry name" value="BIOTIN PROTEIN LIGASE"/>
    <property type="match status" value="1"/>
</dbReference>
<evidence type="ECO:0000259" key="4">
    <source>
        <dbReference type="PROSITE" id="PS51733"/>
    </source>
</evidence>
<name>A0A7N4P7V5_SARHA</name>
<feature type="domain" description="BPL/LPL catalytic" evidence="4">
    <location>
        <begin position="555"/>
        <end position="753"/>
    </location>
</feature>
<dbReference type="GeneTree" id="ENSGT00390000002960"/>
<accession>A0A7N4P7V5</accession>
<dbReference type="PROSITE" id="PS51733">
    <property type="entry name" value="BPL_LPL_CATALYTIC"/>
    <property type="match status" value="1"/>
</dbReference>
<proteinExistence type="inferred from homology"/>
<dbReference type="PANTHER" id="PTHR12835:SF5">
    <property type="entry name" value="BIOTIN--PROTEIN LIGASE"/>
    <property type="match status" value="1"/>
</dbReference>
<comment type="similarity">
    <text evidence="1">Belongs to the biotin--protein ligase family.</text>
</comment>
<keyword evidence="2" id="KW-0436">Ligase</keyword>
<evidence type="ECO:0000256" key="3">
    <source>
        <dbReference type="SAM" id="SignalP"/>
    </source>
</evidence>
<dbReference type="CDD" id="cd16442">
    <property type="entry name" value="BPL"/>
    <property type="match status" value="1"/>
</dbReference>
<dbReference type="Ensembl" id="ENSSHAT00000044725.1">
    <property type="protein sequence ID" value="ENSSHAP00000033854.1"/>
    <property type="gene ID" value="ENSSHAG00000009880.2"/>
</dbReference>
<gene>
    <name evidence="5" type="primary">HLCS</name>
</gene>
<evidence type="ECO:0000256" key="1">
    <source>
        <dbReference type="ARBA" id="ARBA00009934"/>
    </source>
</evidence>
<dbReference type="Pfam" id="PF02237">
    <property type="entry name" value="BPL_C"/>
    <property type="match status" value="1"/>
</dbReference>
<dbReference type="GO" id="GO:0004077">
    <property type="term" value="F:biotin--[biotin carboxyl-carrier protein] ligase activity"/>
    <property type="evidence" value="ECO:0007669"/>
    <property type="project" value="InterPro"/>
</dbReference>
<evidence type="ECO:0000313" key="5">
    <source>
        <dbReference type="Ensembl" id="ENSSHAP00000033854.1"/>
    </source>
</evidence>
<evidence type="ECO:0000313" key="6">
    <source>
        <dbReference type="Proteomes" id="UP000007648"/>
    </source>
</evidence>
<dbReference type="GO" id="GO:0005737">
    <property type="term" value="C:cytoplasm"/>
    <property type="evidence" value="ECO:0007669"/>
    <property type="project" value="TreeGrafter"/>
</dbReference>
<reference evidence="5" key="3">
    <citation type="submission" date="2025-09" db="UniProtKB">
        <authorList>
            <consortium name="Ensembl"/>
        </authorList>
    </citation>
    <scope>IDENTIFICATION</scope>
</reference>
<dbReference type="InterPro" id="IPR004143">
    <property type="entry name" value="BPL_LPL_catalytic"/>
</dbReference>
<dbReference type="InterPro" id="IPR003142">
    <property type="entry name" value="BPL_C"/>
</dbReference>
<dbReference type="Proteomes" id="UP000007648">
    <property type="component" value="Unassembled WGS sequence"/>
</dbReference>
<dbReference type="SUPFAM" id="SSF55681">
    <property type="entry name" value="Class II aaRS and biotin synthetases"/>
    <property type="match status" value="1"/>
</dbReference>
<keyword evidence="6" id="KW-1185">Reference proteome</keyword>
<reference evidence="5 6" key="1">
    <citation type="journal article" date="2011" name="Proc. Natl. Acad. Sci. U.S.A.">
        <title>Genetic diversity and population structure of the endangered marsupial Sarcophilus harrisii (Tasmanian devil).</title>
        <authorList>
            <person name="Miller W."/>
            <person name="Hayes V.M."/>
            <person name="Ratan A."/>
            <person name="Petersen D.C."/>
            <person name="Wittekindt N.E."/>
            <person name="Miller J."/>
            <person name="Walenz B."/>
            <person name="Knight J."/>
            <person name="Qi J."/>
            <person name="Zhao F."/>
            <person name="Wang Q."/>
            <person name="Bedoya-Reina O.C."/>
            <person name="Katiyar N."/>
            <person name="Tomsho L.P."/>
            <person name="Kasson L.M."/>
            <person name="Hardie R.A."/>
            <person name="Woodbridge P."/>
            <person name="Tindall E.A."/>
            <person name="Bertelsen M.F."/>
            <person name="Dixon D."/>
            <person name="Pyecroft S."/>
            <person name="Helgen K.M."/>
            <person name="Lesk A.M."/>
            <person name="Pringle T.H."/>
            <person name="Patterson N."/>
            <person name="Zhang Y."/>
            <person name="Kreiss A."/>
            <person name="Woods G.M."/>
            <person name="Jones M.E."/>
            <person name="Schuster S.C."/>
        </authorList>
    </citation>
    <scope>NUCLEOTIDE SEQUENCE [LARGE SCALE GENOMIC DNA]</scope>
</reference>
<dbReference type="GeneID" id="100914711"/>
<dbReference type="NCBIfam" id="TIGR00121">
    <property type="entry name" value="birA_ligase"/>
    <property type="match status" value="1"/>
</dbReference>
<evidence type="ECO:0000256" key="2">
    <source>
        <dbReference type="ARBA" id="ARBA00022598"/>
    </source>
</evidence>
<dbReference type="CTD" id="3141"/>
<protein>
    <submittedName>
        <fullName evidence="5">Holocarboxylase synthetase</fullName>
    </submittedName>
</protein>
<feature type="chain" id="PRO_5029560671" evidence="3">
    <location>
        <begin position="17"/>
        <end position="826"/>
    </location>
</feature>
<feature type="signal peptide" evidence="3">
    <location>
        <begin position="1"/>
        <end position="16"/>
    </location>
</feature>
<dbReference type="RefSeq" id="XP_031815096.1">
    <property type="nucleotide sequence ID" value="XM_031959236.1"/>
</dbReference>
<keyword evidence="3" id="KW-0732">Signal</keyword>